<gene>
    <name evidence="2" type="ORF">PVAG01_00957</name>
</gene>
<feature type="transmembrane region" description="Helical" evidence="1">
    <location>
        <begin position="74"/>
        <end position="94"/>
    </location>
</feature>
<keyword evidence="3" id="KW-1185">Reference proteome</keyword>
<evidence type="ECO:0000313" key="3">
    <source>
        <dbReference type="Proteomes" id="UP001629113"/>
    </source>
</evidence>
<feature type="transmembrane region" description="Helical" evidence="1">
    <location>
        <begin position="100"/>
        <end position="129"/>
    </location>
</feature>
<comment type="caution">
    <text evidence="2">The sequence shown here is derived from an EMBL/GenBank/DDBJ whole genome shotgun (WGS) entry which is preliminary data.</text>
</comment>
<evidence type="ECO:0000256" key="1">
    <source>
        <dbReference type="SAM" id="Phobius"/>
    </source>
</evidence>
<organism evidence="2 3">
    <name type="scientific">Phlyctema vagabunda</name>
    <dbReference type="NCBI Taxonomy" id="108571"/>
    <lineage>
        <taxon>Eukaryota</taxon>
        <taxon>Fungi</taxon>
        <taxon>Dikarya</taxon>
        <taxon>Ascomycota</taxon>
        <taxon>Pezizomycotina</taxon>
        <taxon>Leotiomycetes</taxon>
        <taxon>Helotiales</taxon>
        <taxon>Dermateaceae</taxon>
        <taxon>Phlyctema</taxon>
    </lineage>
</organism>
<dbReference type="Proteomes" id="UP001629113">
    <property type="component" value="Unassembled WGS sequence"/>
</dbReference>
<evidence type="ECO:0000313" key="2">
    <source>
        <dbReference type="EMBL" id="KAL3427448.1"/>
    </source>
</evidence>
<reference evidence="2 3" key="1">
    <citation type="submission" date="2024-06" db="EMBL/GenBank/DDBJ databases">
        <title>Complete genome of Phlyctema vagabunda strain 19-DSS-EL-015.</title>
        <authorList>
            <person name="Fiorenzani C."/>
        </authorList>
    </citation>
    <scope>NUCLEOTIDE SEQUENCE [LARGE SCALE GENOMIC DNA]</scope>
    <source>
        <strain evidence="2 3">19-DSS-EL-015</strain>
    </source>
</reference>
<keyword evidence="1" id="KW-0812">Transmembrane</keyword>
<sequence>MFLSRMAVRKGFFSLRPSHISRPSTINWVSKTFRYNSTNVLPKQPVKKKPIYPDRLLIYHAGTGRTVFIGGMKLTTIGICVFFVSVVAPTHFYAEQEPTWISMAVITSGIIPMLFVLYTTAPFVTYVHLRLPAFAKRSQDLLIRYARSLPKDAELDITTVSTFGKARVSRAKIQDLFPIKERFGLANYGRDTTRLNASRPWYLGKAVRQFGIHGGKGRIKQGGIWEIVQKKIDQSPGPSRSKYRR</sequence>
<proteinExistence type="predicted"/>
<keyword evidence="1" id="KW-1133">Transmembrane helix</keyword>
<evidence type="ECO:0008006" key="4">
    <source>
        <dbReference type="Google" id="ProtNLM"/>
    </source>
</evidence>
<keyword evidence="1" id="KW-0472">Membrane</keyword>
<name>A0ABR4PW74_9HELO</name>
<accession>A0ABR4PW74</accession>
<dbReference type="EMBL" id="JBFCZG010000001">
    <property type="protein sequence ID" value="KAL3427448.1"/>
    <property type="molecule type" value="Genomic_DNA"/>
</dbReference>
<protein>
    <recommendedName>
        <fullName evidence="4">Ribosomal protein S3</fullName>
    </recommendedName>
</protein>